<accession>A0A9P5CBV5</accession>
<dbReference type="PANTHER" id="PTHR43294:SF21">
    <property type="entry name" value="CATION TRANSPORTING ATPASE"/>
    <property type="match status" value="1"/>
</dbReference>
<dbReference type="EMBL" id="QLNT01000017">
    <property type="protein sequence ID" value="KAF3066261.1"/>
    <property type="molecule type" value="Genomic_DNA"/>
</dbReference>
<keyword evidence="4" id="KW-1185">Reference proteome</keyword>
<comment type="subcellular location">
    <subcellularLocation>
        <location evidence="1">Cell membrane</location>
        <topology evidence="1">Multi-pass membrane protein</topology>
    </subcellularLocation>
</comment>
<dbReference type="GO" id="GO:0030007">
    <property type="term" value="P:intracellular potassium ion homeostasis"/>
    <property type="evidence" value="ECO:0007669"/>
    <property type="project" value="TreeGrafter"/>
</dbReference>
<dbReference type="GO" id="GO:0005886">
    <property type="term" value="C:plasma membrane"/>
    <property type="evidence" value="ECO:0007669"/>
    <property type="project" value="UniProtKB-SubCell"/>
</dbReference>
<dbReference type="InterPro" id="IPR050510">
    <property type="entry name" value="Cation_transp_ATPase_P-type"/>
</dbReference>
<dbReference type="Gene3D" id="3.40.50.1000">
    <property type="entry name" value="HAD superfamily/HAD-like"/>
    <property type="match status" value="1"/>
</dbReference>
<dbReference type="InterPro" id="IPR023214">
    <property type="entry name" value="HAD_sf"/>
</dbReference>
<dbReference type="AlphaFoldDB" id="A0A9P5CBV5"/>
<reference evidence="3 4" key="1">
    <citation type="submission" date="2018-06" db="EMBL/GenBank/DDBJ databases">
        <title>Genome analysis of cellulolytic fungus Trichoderma lentiforme CFAM-422.</title>
        <authorList>
            <person name="Steindorff A.S."/>
            <person name="Formighieri E.F."/>
            <person name="Midorikawa G.E.O."/>
            <person name="Tamietti M.S."/>
            <person name="Ramos E.Z."/>
            <person name="Silva A.S."/>
            <person name="Bon E.P.S."/>
            <person name="Mendes T.D."/>
            <person name="Damaso M.C.T."/>
            <person name="Favaro L.C.L."/>
        </authorList>
    </citation>
    <scope>NUCLEOTIDE SEQUENCE [LARGE SCALE GENOMIC DNA]</scope>
    <source>
        <strain evidence="3 4">CFAM-422</strain>
    </source>
</reference>
<keyword evidence="2" id="KW-1003">Cell membrane</keyword>
<dbReference type="PANTHER" id="PTHR43294">
    <property type="entry name" value="SODIUM/POTASSIUM-TRANSPORTING ATPASE SUBUNIT ALPHA"/>
    <property type="match status" value="1"/>
</dbReference>
<comment type="caution">
    <text evidence="3">The sequence shown here is derived from an EMBL/GenBank/DDBJ whole genome shotgun (WGS) entry which is preliminary data.</text>
</comment>
<gene>
    <name evidence="3" type="ORF">CFAM422_009355</name>
</gene>
<protein>
    <submittedName>
        <fullName evidence="3">Calcium-transporting ATPase 3</fullName>
    </submittedName>
</protein>
<evidence type="ECO:0000313" key="4">
    <source>
        <dbReference type="Proteomes" id="UP000801864"/>
    </source>
</evidence>
<dbReference type="InterPro" id="IPR036412">
    <property type="entry name" value="HAD-like_sf"/>
</dbReference>
<keyword evidence="2" id="KW-0472">Membrane</keyword>
<dbReference type="GO" id="GO:1902600">
    <property type="term" value="P:proton transmembrane transport"/>
    <property type="evidence" value="ECO:0007669"/>
    <property type="project" value="TreeGrafter"/>
</dbReference>
<dbReference type="Gene3D" id="1.20.1110.10">
    <property type="entry name" value="Calcium-transporting ATPase, transmembrane domain"/>
    <property type="match status" value="1"/>
</dbReference>
<evidence type="ECO:0000256" key="2">
    <source>
        <dbReference type="ARBA" id="ARBA00022475"/>
    </source>
</evidence>
<dbReference type="GO" id="GO:0005391">
    <property type="term" value="F:P-type sodium:potassium-exchanging transporter activity"/>
    <property type="evidence" value="ECO:0007669"/>
    <property type="project" value="TreeGrafter"/>
</dbReference>
<name>A0A9P5CBV5_9HYPO</name>
<dbReference type="GO" id="GO:1990573">
    <property type="term" value="P:potassium ion import across plasma membrane"/>
    <property type="evidence" value="ECO:0007669"/>
    <property type="project" value="TreeGrafter"/>
</dbReference>
<dbReference type="GO" id="GO:0006883">
    <property type="term" value="P:intracellular sodium ion homeostasis"/>
    <property type="evidence" value="ECO:0007669"/>
    <property type="project" value="TreeGrafter"/>
</dbReference>
<dbReference type="SUPFAM" id="SSF56784">
    <property type="entry name" value="HAD-like"/>
    <property type="match status" value="1"/>
</dbReference>
<sequence>MEALHRRNNYVAMIGDSVNDSLSLIGIAMGSGPDVAKESSDIILTDDNFTSILNTTEEGRRIFDNIQKFALDVLTANIGFITSLLTGLAFKDNANVPVFLLNPVKIILAPVSLASQVLDLKLPSQTFSTAFPET</sequence>
<evidence type="ECO:0000256" key="1">
    <source>
        <dbReference type="ARBA" id="ARBA00004651"/>
    </source>
</evidence>
<organism evidence="3 4">
    <name type="scientific">Trichoderma lentiforme</name>
    <dbReference type="NCBI Taxonomy" id="1567552"/>
    <lineage>
        <taxon>Eukaryota</taxon>
        <taxon>Fungi</taxon>
        <taxon>Dikarya</taxon>
        <taxon>Ascomycota</taxon>
        <taxon>Pezizomycotina</taxon>
        <taxon>Sordariomycetes</taxon>
        <taxon>Hypocreomycetidae</taxon>
        <taxon>Hypocreales</taxon>
        <taxon>Hypocreaceae</taxon>
        <taxon>Trichoderma</taxon>
    </lineage>
</organism>
<dbReference type="GO" id="GO:0036376">
    <property type="term" value="P:sodium ion export across plasma membrane"/>
    <property type="evidence" value="ECO:0007669"/>
    <property type="project" value="TreeGrafter"/>
</dbReference>
<proteinExistence type="predicted"/>
<dbReference type="Proteomes" id="UP000801864">
    <property type="component" value="Unassembled WGS sequence"/>
</dbReference>
<evidence type="ECO:0000313" key="3">
    <source>
        <dbReference type="EMBL" id="KAF3066261.1"/>
    </source>
</evidence>